<dbReference type="Proteomes" id="UP000004662">
    <property type="component" value="Chromosome"/>
</dbReference>
<protein>
    <submittedName>
        <fullName evidence="7">FAD linked oxidase domain protein</fullName>
    </submittedName>
</protein>
<evidence type="ECO:0000256" key="1">
    <source>
        <dbReference type="ARBA" id="ARBA00022630"/>
    </source>
</evidence>
<dbReference type="PANTHER" id="PTHR42934:SF2">
    <property type="entry name" value="GLYCOLATE OXIDASE SUBUNIT GLCD"/>
    <property type="match status" value="1"/>
</dbReference>
<dbReference type="InterPro" id="IPR004113">
    <property type="entry name" value="FAD-bd_oxidored_4_C"/>
</dbReference>
<dbReference type="AlphaFoldDB" id="G7Q4R2"/>
<dbReference type="PROSITE" id="PS00198">
    <property type="entry name" value="4FE4S_FER_1"/>
    <property type="match status" value="1"/>
</dbReference>
<keyword evidence="4" id="KW-0408">Iron</keyword>
<evidence type="ECO:0000256" key="2">
    <source>
        <dbReference type="ARBA" id="ARBA00022723"/>
    </source>
</evidence>
<organism evidence="7 8">
    <name type="scientific">Solidesulfovibrio carbinoliphilus subsp. oakridgensis</name>
    <dbReference type="NCBI Taxonomy" id="694327"/>
    <lineage>
        <taxon>Bacteria</taxon>
        <taxon>Pseudomonadati</taxon>
        <taxon>Thermodesulfobacteriota</taxon>
        <taxon>Desulfovibrionia</taxon>
        <taxon>Desulfovibrionales</taxon>
        <taxon>Desulfovibrionaceae</taxon>
        <taxon>Solidesulfovibrio</taxon>
    </lineage>
</organism>
<dbReference type="PROSITE" id="PS51387">
    <property type="entry name" value="FAD_PCMH"/>
    <property type="match status" value="1"/>
</dbReference>
<dbReference type="STRING" id="694327.DFW101_1514"/>
<dbReference type="EMBL" id="CM001368">
    <property type="protein sequence ID" value="EHJ47522.1"/>
    <property type="molecule type" value="Genomic_DNA"/>
</dbReference>
<gene>
    <name evidence="7" type="ORF">DFW101_1514</name>
</gene>
<dbReference type="SUPFAM" id="SSF55103">
    <property type="entry name" value="FAD-linked oxidases, C-terminal domain"/>
    <property type="match status" value="1"/>
</dbReference>
<keyword evidence="5" id="KW-0411">Iron-sulfur</keyword>
<accession>G7Q4R2</accession>
<dbReference type="SUPFAM" id="SSF56176">
    <property type="entry name" value="FAD-binding/transporter-associated domain-like"/>
    <property type="match status" value="1"/>
</dbReference>
<dbReference type="GO" id="GO:0046872">
    <property type="term" value="F:metal ion binding"/>
    <property type="evidence" value="ECO:0007669"/>
    <property type="project" value="UniProtKB-KW"/>
</dbReference>
<dbReference type="SUPFAM" id="SSF54862">
    <property type="entry name" value="4Fe-4S ferredoxins"/>
    <property type="match status" value="1"/>
</dbReference>
<dbReference type="InterPro" id="IPR051914">
    <property type="entry name" value="FAD-linked_OxidoTrans_Type4"/>
</dbReference>
<evidence type="ECO:0000256" key="3">
    <source>
        <dbReference type="ARBA" id="ARBA00022827"/>
    </source>
</evidence>
<keyword evidence="8" id="KW-1185">Reference proteome</keyword>
<keyword evidence="3" id="KW-0274">FAD</keyword>
<dbReference type="eggNOG" id="COG0247">
    <property type="taxonomic scope" value="Bacteria"/>
</dbReference>
<sequence>MSERTPHISLPLERLVPRVLDIAASELETWPEDAKNLAVAVAGELFLVRANPFVNPGDVKASVEKRLADANPKSWGEYPRTIRKAYKAFWDVYEADGRFRDNLVERLRQFLPHEDVVTAPHSLVECSTDATDLRMEMPLCMLLPESGDHIRHILRLANELEFAIIPRGGGSGLTGGAIPAHRRSVILSLSKFKNILSIDTEARTLCAQTGVITLTAIKAAEAKGLLFTVDPASKAASSLGGNIAENAGGPFAFEYGTTLDNIISYKMVEATGEEIEVRRVDHPRHKIRPEETAVFEVVDGDGAVRDVIRLPGNQIRGVNLGKDVSNKYLGGLPGVQKEGVDGIITEACFVLYPIPRYSRTLCLEFFGRSMKNAMCVIRDVVGLRNRIREEGDAVKISALEEFNSKYVRAINYAKKSTQYEGDPISVLLLQLDSDDEDAMLRAAADIVDIVDPYDNVDVFEAKDAKTAELYWEDRHKLSAISKRTSGFKINEDVVIPLSVVPEFAEFLEDLNLHCIARAYRTALQNASRLHGLPASDEFIAMELEFCDRVLRGRITARELSDSEVEVQTHYFFTDLASRYPRLKDRLAAIHAEMSATRIEVASHMHAGDGNCHVNIPVNSNDPDMMRQAWEAAERVFETVTTLGGAVSGEHGIGITKIAFLAQDKIDALRAYKKRVDPKNIINPGKLTTRKLDVEPYTFSFNRLIRDLEKTALPDKDTLISILSGIQFCNRCGKCKQVCPMFAPQHGMLYHPRNKNISLGALIEAIYYSQITHGEPDPGLLDKLRRLTDHCTACGKCTGVCSVKIESGKVALGLRNFLDQQGCGGHPIKHKLLSYLVEDVATRAPKAAKLAAYGQQFHNKAMPLLPGFWRNRIENPGLRGPNPSLGLRNLTERLDLDKGSIFIPQEGREAPETVLYFPGCGASLFSSTIGMAAVHLLLRAEVAVLIPHRHLCCGYPLLAAGMGEAYRTNREKNRAALAALLEEAARMGLNPTHCLTSCGTCREALEEHELKTLRPNLVHRDVTQFLLGRLDFPAPSEAEAAVPILYHAACHSEWADVPKTKGAEMYRASVAQVTGRPVALSPFCCGESGMGAMTTPDIYNRLRDRKRATLAENLAEAPEAMPILVGCPSCKMGIQRILMEMRDKHQVMHTLEFLAEALDGPKWKKLLRKNAKDARVRG</sequence>
<dbReference type="RefSeq" id="WP_009180919.1">
    <property type="nucleotide sequence ID" value="NZ_CM001368.1"/>
</dbReference>
<dbReference type="InterPro" id="IPR016164">
    <property type="entry name" value="FAD-linked_Oxase-like_C"/>
</dbReference>
<dbReference type="InterPro" id="IPR004017">
    <property type="entry name" value="Cys_rich_dom"/>
</dbReference>
<dbReference type="Pfam" id="PF13183">
    <property type="entry name" value="Fer4_8"/>
    <property type="match status" value="1"/>
</dbReference>
<dbReference type="InterPro" id="IPR009051">
    <property type="entry name" value="Helical_ferredxn"/>
</dbReference>
<dbReference type="GO" id="GO:0051536">
    <property type="term" value="F:iron-sulfur cluster binding"/>
    <property type="evidence" value="ECO:0007669"/>
    <property type="project" value="UniProtKB-KW"/>
</dbReference>
<dbReference type="InterPro" id="IPR016169">
    <property type="entry name" value="FAD-bd_PCMH_sub2"/>
</dbReference>
<dbReference type="InterPro" id="IPR016166">
    <property type="entry name" value="FAD-bd_PCMH"/>
</dbReference>
<evidence type="ECO:0000256" key="4">
    <source>
        <dbReference type="ARBA" id="ARBA00023004"/>
    </source>
</evidence>
<evidence type="ECO:0000259" key="6">
    <source>
        <dbReference type="PROSITE" id="PS51387"/>
    </source>
</evidence>
<dbReference type="eggNOG" id="COG0277">
    <property type="taxonomic scope" value="Bacteria"/>
</dbReference>
<dbReference type="InterPro" id="IPR036318">
    <property type="entry name" value="FAD-bd_PCMH-like_sf"/>
</dbReference>
<dbReference type="OrthoDB" id="9811557at2"/>
<evidence type="ECO:0000313" key="7">
    <source>
        <dbReference type="EMBL" id="EHJ47522.1"/>
    </source>
</evidence>
<proteinExistence type="predicted"/>
<evidence type="ECO:0000256" key="5">
    <source>
        <dbReference type="ARBA" id="ARBA00023014"/>
    </source>
</evidence>
<dbReference type="InterPro" id="IPR017896">
    <property type="entry name" value="4Fe4S_Fe-S-bd"/>
</dbReference>
<dbReference type="Gene3D" id="3.30.70.2740">
    <property type="match status" value="1"/>
</dbReference>
<feature type="domain" description="FAD-binding PCMH-type" evidence="6">
    <location>
        <begin position="134"/>
        <end position="354"/>
    </location>
</feature>
<dbReference type="Gene3D" id="1.10.1060.10">
    <property type="entry name" value="Alpha-helical ferredoxin"/>
    <property type="match status" value="1"/>
</dbReference>
<dbReference type="PANTHER" id="PTHR42934">
    <property type="entry name" value="GLYCOLATE OXIDASE SUBUNIT GLCD"/>
    <property type="match status" value="1"/>
</dbReference>
<dbReference type="InterPro" id="IPR006094">
    <property type="entry name" value="Oxid_FAD_bind_N"/>
</dbReference>
<dbReference type="GO" id="GO:0071949">
    <property type="term" value="F:FAD binding"/>
    <property type="evidence" value="ECO:0007669"/>
    <property type="project" value="InterPro"/>
</dbReference>
<keyword evidence="2" id="KW-0479">Metal-binding</keyword>
<dbReference type="Pfam" id="PF02754">
    <property type="entry name" value="CCG"/>
    <property type="match status" value="2"/>
</dbReference>
<evidence type="ECO:0000313" key="8">
    <source>
        <dbReference type="Proteomes" id="UP000004662"/>
    </source>
</evidence>
<name>G7Q4R2_9BACT</name>
<dbReference type="HOGENOM" id="CLU_262983_0_0_7"/>
<dbReference type="InterPro" id="IPR017900">
    <property type="entry name" value="4Fe4S_Fe_S_CS"/>
</dbReference>
<dbReference type="GO" id="GO:0016491">
    <property type="term" value="F:oxidoreductase activity"/>
    <property type="evidence" value="ECO:0007669"/>
    <property type="project" value="UniProtKB-ARBA"/>
</dbReference>
<dbReference type="Pfam" id="PF01565">
    <property type="entry name" value="FAD_binding_4"/>
    <property type="match status" value="1"/>
</dbReference>
<dbReference type="Pfam" id="PF02913">
    <property type="entry name" value="FAD-oxidase_C"/>
    <property type="match status" value="2"/>
</dbReference>
<keyword evidence="1" id="KW-0285">Flavoprotein</keyword>
<dbReference type="Gene3D" id="3.30.465.10">
    <property type="match status" value="1"/>
</dbReference>
<reference evidence="8" key="1">
    <citation type="journal article" date="2015" name="Genome Announc.">
        <title>High-Quality Draft Genome Sequence of Desulfovibrio carbinoliphilus FW-101-2B, an Organic Acid-Oxidizing Sulfate-Reducing Bacterium Isolated from Uranium(VI)-Contaminated Groundwater.</title>
        <authorList>
            <person name="Ramsay B.D."/>
            <person name="Hwang C."/>
            <person name="Woo H.L."/>
            <person name="Carroll S.L."/>
            <person name="Lucas S."/>
            <person name="Han J."/>
            <person name="Lapidus A.L."/>
            <person name="Cheng J.F."/>
            <person name="Goodwin L.A."/>
            <person name="Pitluck S."/>
            <person name="Peters L."/>
            <person name="Chertkov O."/>
            <person name="Held B."/>
            <person name="Detter J.C."/>
            <person name="Han C.S."/>
            <person name="Tapia R."/>
            <person name="Land M.L."/>
            <person name="Hauser L.J."/>
            <person name="Kyrpides N.C."/>
            <person name="Ivanova N.N."/>
            <person name="Mikhailova N."/>
            <person name="Pagani I."/>
            <person name="Woyke T."/>
            <person name="Arkin A.P."/>
            <person name="Dehal P."/>
            <person name="Chivian D."/>
            <person name="Criddle C.S."/>
            <person name="Wu W."/>
            <person name="Chakraborty R."/>
            <person name="Hazen T.C."/>
            <person name="Fields M.W."/>
        </authorList>
    </citation>
    <scope>NUCLEOTIDE SEQUENCE [LARGE SCALE GENOMIC DNA]</scope>
    <source>
        <strain evidence="8">FW-101-2B</strain>
    </source>
</reference>